<name>A0A2I1HCV9_9GLOM</name>
<gene>
    <name evidence="1" type="ORF">RhiirA4_477151</name>
</gene>
<protein>
    <submittedName>
        <fullName evidence="1">Uncharacterized protein</fullName>
    </submittedName>
</protein>
<evidence type="ECO:0000313" key="1">
    <source>
        <dbReference type="EMBL" id="PKY56685.1"/>
    </source>
</evidence>
<accession>A0A2I1HCV9</accession>
<dbReference type="EMBL" id="LLXI01002269">
    <property type="protein sequence ID" value="PKY56685.1"/>
    <property type="molecule type" value="Genomic_DNA"/>
</dbReference>
<keyword evidence="2" id="KW-1185">Reference proteome</keyword>
<comment type="caution">
    <text evidence="1">The sequence shown here is derived from an EMBL/GenBank/DDBJ whole genome shotgun (WGS) entry which is preliminary data.</text>
</comment>
<evidence type="ECO:0000313" key="2">
    <source>
        <dbReference type="Proteomes" id="UP000234323"/>
    </source>
</evidence>
<proteinExistence type="predicted"/>
<dbReference type="AlphaFoldDB" id="A0A2I1HCV9"/>
<reference evidence="1 2" key="1">
    <citation type="submission" date="2015-10" db="EMBL/GenBank/DDBJ databases">
        <title>Genome analyses suggest a sexual origin of heterokaryosis in a supposedly ancient asexual fungus.</title>
        <authorList>
            <person name="Ropars J."/>
            <person name="Sedzielewska K."/>
            <person name="Noel J."/>
            <person name="Charron P."/>
            <person name="Farinelli L."/>
            <person name="Marton T."/>
            <person name="Kruger M."/>
            <person name="Pelin A."/>
            <person name="Brachmann A."/>
            <person name="Corradi N."/>
        </authorList>
    </citation>
    <scope>NUCLEOTIDE SEQUENCE [LARGE SCALE GENOMIC DNA]</scope>
    <source>
        <strain evidence="1 2">A4</strain>
    </source>
</reference>
<dbReference type="Proteomes" id="UP000234323">
    <property type="component" value="Unassembled WGS sequence"/>
</dbReference>
<sequence length="204" mass="23831">MSISLSPLSAKNDLRSDYTKIKSWTHATSQASSSSSSSTKTFIFTASEERHRKLRQDAINHYNPMVPPSFYIRPEFVKYIPQRPLFIPSESDSIKIAYEYHAPGSRSWLGYLKQQFYNDNPKICKTGKEQERALKMRERVDALNKEQQTLANYHGTSVKKLKQRQLKAKHLTDYNELQQTLLNPRKVMECLTQRDLKIKFNEKL</sequence>
<organism evidence="1 2">
    <name type="scientific">Rhizophagus irregularis</name>
    <dbReference type="NCBI Taxonomy" id="588596"/>
    <lineage>
        <taxon>Eukaryota</taxon>
        <taxon>Fungi</taxon>
        <taxon>Fungi incertae sedis</taxon>
        <taxon>Mucoromycota</taxon>
        <taxon>Glomeromycotina</taxon>
        <taxon>Glomeromycetes</taxon>
        <taxon>Glomerales</taxon>
        <taxon>Glomeraceae</taxon>
        <taxon>Rhizophagus</taxon>
    </lineage>
</organism>